<dbReference type="InterPro" id="IPR021379">
    <property type="entry name" value="DUF3012"/>
</dbReference>
<reference evidence="2 3" key="1">
    <citation type="submission" date="2020-08" db="EMBL/GenBank/DDBJ databases">
        <title>Genomic Encyclopedia of Type Strains, Phase III (KMG-III): the genomes of soil and plant-associated and newly described type strains.</title>
        <authorList>
            <person name="Whitman W."/>
        </authorList>
    </citation>
    <scope>NUCLEOTIDE SEQUENCE [LARGE SCALE GENOMIC DNA]</scope>
    <source>
        <strain evidence="2 3">CECT 8654</strain>
    </source>
</reference>
<keyword evidence="1" id="KW-0732">Signal</keyword>
<proteinExistence type="predicted"/>
<evidence type="ECO:0000313" key="2">
    <source>
        <dbReference type="EMBL" id="MBB3046682.1"/>
    </source>
</evidence>
<dbReference type="AlphaFoldDB" id="A0A7W4Z522"/>
<dbReference type="Proteomes" id="UP000537130">
    <property type="component" value="Unassembled WGS sequence"/>
</dbReference>
<protein>
    <recommendedName>
        <fullName evidence="4">DUF3012 domain-containing protein</fullName>
    </recommendedName>
</protein>
<evidence type="ECO:0008006" key="4">
    <source>
        <dbReference type="Google" id="ProtNLM"/>
    </source>
</evidence>
<dbReference type="PROSITE" id="PS51257">
    <property type="entry name" value="PROKAR_LIPOPROTEIN"/>
    <property type="match status" value="1"/>
</dbReference>
<dbReference type="RefSeq" id="WP_183409362.1">
    <property type="nucleotide sequence ID" value="NZ_JACHWY010000001.1"/>
</dbReference>
<dbReference type="Pfam" id="PF11216">
    <property type="entry name" value="DUF3012"/>
    <property type="match status" value="1"/>
</dbReference>
<sequence>MIRGALVLVIAGLLAACAPEVGSEAWCKDMDAKPKGEWTGNEAKDYTKHCIF</sequence>
<comment type="caution">
    <text evidence="2">The sequence shown here is derived from an EMBL/GenBank/DDBJ whole genome shotgun (WGS) entry which is preliminary data.</text>
</comment>
<dbReference type="EMBL" id="JACHWY010000001">
    <property type="protein sequence ID" value="MBB3046682.1"/>
    <property type="molecule type" value="Genomic_DNA"/>
</dbReference>
<organism evidence="2 3">
    <name type="scientific">Litorivivens lipolytica</name>
    <dbReference type="NCBI Taxonomy" id="1524264"/>
    <lineage>
        <taxon>Bacteria</taxon>
        <taxon>Pseudomonadati</taxon>
        <taxon>Pseudomonadota</taxon>
        <taxon>Gammaproteobacteria</taxon>
        <taxon>Litorivivens</taxon>
    </lineage>
</organism>
<evidence type="ECO:0000313" key="3">
    <source>
        <dbReference type="Proteomes" id="UP000537130"/>
    </source>
</evidence>
<feature type="chain" id="PRO_5030759775" description="DUF3012 domain-containing protein" evidence="1">
    <location>
        <begin position="19"/>
        <end position="52"/>
    </location>
</feature>
<gene>
    <name evidence="2" type="ORF">FHR99_000918</name>
</gene>
<name>A0A7W4Z522_9GAMM</name>
<feature type="signal peptide" evidence="1">
    <location>
        <begin position="1"/>
        <end position="18"/>
    </location>
</feature>
<accession>A0A7W4Z522</accession>
<keyword evidence="3" id="KW-1185">Reference proteome</keyword>
<evidence type="ECO:0000256" key="1">
    <source>
        <dbReference type="SAM" id="SignalP"/>
    </source>
</evidence>